<dbReference type="PROSITE" id="PS51194">
    <property type="entry name" value="HELICASE_CTER"/>
    <property type="match status" value="1"/>
</dbReference>
<dbReference type="SMART" id="SM00487">
    <property type="entry name" value="DEXDc"/>
    <property type="match status" value="1"/>
</dbReference>
<evidence type="ECO:0000256" key="1">
    <source>
        <dbReference type="ARBA" id="ARBA00012552"/>
    </source>
</evidence>
<dbReference type="InterPro" id="IPR027417">
    <property type="entry name" value="P-loop_NTPase"/>
</dbReference>
<dbReference type="CDD" id="cd18787">
    <property type="entry name" value="SF2_C_DEAD"/>
    <property type="match status" value="1"/>
</dbReference>
<dbReference type="InterPro" id="IPR000629">
    <property type="entry name" value="RNA-helicase_DEAD-box_CS"/>
</dbReference>
<dbReference type="InterPro" id="IPR014001">
    <property type="entry name" value="Helicase_ATP-bd"/>
</dbReference>
<evidence type="ECO:0000259" key="10">
    <source>
        <dbReference type="PROSITE" id="PS51195"/>
    </source>
</evidence>
<gene>
    <name evidence="11" type="ORF">LY90DRAFT_524618</name>
</gene>
<comment type="caution">
    <text evidence="11">The sequence shown here is derived from an EMBL/GenBank/DDBJ whole genome shotgun (WGS) entry which is preliminary data.</text>
</comment>
<dbReference type="Pfam" id="PF00270">
    <property type="entry name" value="DEAD"/>
    <property type="match status" value="1"/>
</dbReference>
<feature type="domain" description="Helicase C-terminal" evidence="9">
    <location>
        <begin position="227"/>
        <end position="403"/>
    </location>
</feature>
<dbReference type="CDD" id="cd17963">
    <property type="entry name" value="DEADc_DDX19_DDX25"/>
    <property type="match status" value="1"/>
</dbReference>
<comment type="similarity">
    <text evidence="7">Belongs to the DEAD box helicase family.</text>
</comment>
<feature type="short sequence motif" description="Q motif" evidence="6">
    <location>
        <begin position="16"/>
        <end position="44"/>
    </location>
</feature>
<dbReference type="EC" id="3.6.4.13" evidence="1"/>
<evidence type="ECO:0000256" key="7">
    <source>
        <dbReference type="RuleBase" id="RU000492"/>
    </source>
</evidence>
<evidence type="ECO:0000256" key="2">
    <source>
        <dbReference type="ARBA" id="ARBA00022741"/>
    </source>
</evidence>
<dbReference type="GO" id="GO:0016787">
    <property type="term" value="F:hydrolase activity"/>
    <property type="evidence" value="ECO:0007669"/>
    <property type="project" value="UniProtKB-KW"/>
</dbReference>
<evidence type="ECO:0000256" key="6">
    <source>
        <dbReference type="PROSITE-ProRule" id="PRU00552"/>
    </source>
</evidence>
<dbReference type="SUPFAM" id="SSF52540">
    <property type="entry name" value="P-loop containing nucleoside triphosphate hydrolases"/>
    <property type="match status" value="1"/>
</dbReference>
<dbReference type="PROSITE" id="PS51192">
    <property type="entry name" value="HELICASE_ATP_BIND_1"/>
    <property type="match status" value="1"/>
</dbReference>
<feature type="domain" description="DEAD-box RNA helicase Q" evidence="10">
    <location>
        <begin position="16"/>
        <end position="44"/>
    </location>
</feature>
<dbReference type="Gene3D" id="3.40.50.300">
    <property type="entry name" value="P-loop containing nucleotide triphosphate hydrolases"/>
    <property type="match status" value="2"/>
</dbReference>
<dbReference type="GO" id="GO:0003676">
    <property type="term" value="F:nucleic acid binding"/>
    <property type="evidence" value="ECO:0007669"/>
    <property type="project" value="InterPro"/>
</dbReference>
<dbReference type="SMART" id="SM00490">
    <property type="entry name" value="HELICc"/>
    <property type="match status" value="1"/>
</dbReference>
<dbReference type="OrthoDB" id="10265785at2759"/>
<dbReference type="InterPro" id="IPR011545">
    <property type="entry name" value="DEAD/DEAH_box_helicase_dom"/>
</dbReference>
<evidence type="ECO:0000313" key="11">
    <source>
        <dbReference type="EMBL" id="ORY20240.1"/>
    </source>
</evidence>
<evidence type="ECO:0000256" key="3">
    <source>
        <dbReference type="ARBA" id="ARBA00022801"/>
    </source>
</evidence>
<dbReference type="PANTHER" id="PTHR47958">
    <property type="entry name" value="ATP-DEPENDENT RNA HELICASE DBP3"/>
    <property type="match status" value="1"/>
</dbReference>
<keyword evidence="2 7" id="KW-0547">Nucleotide-binding</keyword>
<dbReference type="InterPro" id="IPR001650">
    <property type="entry name" value="Helicase_C-like"/>
</dbReference>
<dbReference type="PROSITE" id="PS51195">
    <property type="entry name" value="Q_MOTIF"/>
    <property type="match status" value="1"/>
</dbReference>
<accession>A0A1Y2AD70</accession>
<evidence type="ECO:0000259" key="9">
    <source>
        <dbReference type="PROSITE" id="PS51194"/>
    </source>
</evidence>
<protein>
    <recommendedName>
        <fullName evidence="1">RNA helicase</fullName>
        <ecNumber evidence="1">3.6.4.13</ecNumber>
    </recommendedName>
</protein>
<evidence type="ECO:0000313" key="12">
    <source>
        <dbReference type="Proteomes" id="UP000193920"/>
    </source>
</evidence>
<keyword evidence="5 7" id="KW-0067">ATP-binding</keyword>
<keyword evidence="12" id="KW-1185">Reference proteome</keyword>
<dbReference type="PROSITE" id="PS00039">
    <property type="entry name" value="DEAD_ATP_HELICASE"/>
    <property type="match status" value="1"/>
</dbReference>
<evidence type="ECO:0000259" key="8">
    <source>
        <dbReference type="PROSITE" id="PS51192"/>
    </source>
</evidence>
<dbReference type="AlphaFoldDB" id="A0A1Y2AD70"/>
<evidence type="ECO:0000256" key="4">
    <source>
        <dbReference type="ARBA" id="ARBA00022806"/>
    </source>
</evidence>
<evidence type="ECO:0000256" key="5">
    <source>
        <dbReference type="ARBA" id="ARBA00022840"/>
    </source>
</evidence>
<name>A0A1Y2AD70_9FUNG</name>
<dbReference type="STRING" id="1754190.A0A1Y2AD70"/>
<keyword evidence="3 7" id="KW-0378">Hydrolase</keyword>
<proteinExistence type="inferred from homology"/>
<keyword evidence="4 7" id="KW-0347">Helicase</keyword>
<sequence length="404" mass="45598">MSDKEDLTDKLYVGASTFEDMKLHEKLLENIYRVGFIKPSKIQEKAIPLLLHDPPTNLIGQSQSGTGKTAAFTLAMLSRINIDLKAPQAIVLAPSRELVRQILFVVQSLGKDYPVSIQLAVKDSLPKGGKIESNIIIGTPGTVIDLIRKRRLLTNNIRFFVLDEADNMLDLQGLGDQSIRIRKMVPASCQIALFSATFSPNLWKFANRFAPNANKISLKTEELSVEGIKQFYMDCKDEKQKEEILSVIYGLLSVSQSMIFVARRDVADRLGRKMTNEGHKVIVLHGKFEGDERDQVMDDFRSGKAKVLITTNVLARGIDVLQVNLVINYDIPLDGEGRPDPETYLHRIGRTGRFGRVGVAINFVHDKKSYNDMKVIEKYFGKEIIRIPTDDYEEIEKIFKENVN</sequence>
<dbReference type="InterPro" id="IPR014014">
    <property type="entry name" value="RNA_helicase_DEAD_Q_motif"/>
</dbReference>
<dbReference type="Proteomes" id="UP000193920">
    <property type="component" value="Unassembled WGS sequence"/>
</dbReference>
<dbReference type="EMBL" id="MCOG01000295">
    <property type="protein sequence ID" value="ORY20240.1"/>
    <property type="molecule type" value="Genomic_DNA"/>
</dbReference>
<dbReference type="GO" id="GO:0003724">
    <property type="term" value="F:RNA helicase activity"/>
    <property type="evidence" value="ECO:0007669"/>
    <property type="project" value="UniProtKB-EC"/>
</dbReference>
<organism evidence="11 12">
    <name type="scientific">Neocallimastix californiae</name>
    <dbReference type="NCBI Taxonomy" id="1754190"/>
    <lineage>
        <taxon>Eukaryota</taxon>
        <taxon>Fungi</taxon>
        <taxon>Fungi incertae sedis</taxon>
        <taxon>Chytridiomycota</taxon>
        <taxon>Chytridiomycota incertae sedis</taxon>
        <taxon>Neocallimastigomycetes</taxon>
        <taxon>Neocallimastigales</taxon>
        <taxon>Neocallimastigaceae</taxon>
        <taxon>Neocallimastix</taxon>
    </lineage>
</organism>
<feature type="domain" description="Helicase ATP-binding" evidence="8">
    <location>
        <begin position="49"/>
        <end position="216"/>
    </location>
</feature>
<dbReference type="Pfam" id="PF00271">
    <property type="entry name" value="Helicase_C"/>
    <property type="match status" value="1"/>
</dbReference>
<reference evidence="11 12" key="1">
    <citation type="submission" date="2016-08" db="EMBL/GenBank/DDBJ databases">
        <title>A Parts List for Fungal Cellulosomes Revealed by Comparative Genomics.</title>
        <authorList>
            <consortium name="DOE Joint Genome Institute"/>
            <person name="Haitjema C.H."/>
            <person name="Gilmore S.P."/>
            <person name="Henske J.K."/>
            <person name="Solomon K.V."/>
            <person name="De Groot R."/>
            <person name="Kuo A."/>
            <person name="Mondo S.J."/>
            <person name="Salamov A.A."/>
            <person name="Labutti K."/>
            <person name="Zhao Z."/>
            <person name="Chiniquy J."/>
            <person name="Barry K."/>
            <person name="Brewer H.M."/>
            <person name="Purvine S.O."/>
            <person name="Wright A.T."/>
            <person name="Boxma B."/>
            <person name="Van Alen T."/>
            <person name="Hackstein J.H."/>
            <person name="Baker S.E."/>
            <person name="Grigoriev I.V."/>
            <person name="O'Malley M.A."/>
        </authorList>
    </citation>
    <scope>NUCLEOTIDE SEQUENCE [LARGE SCALE GENOMIC DNA]</scope>
    <source>
        <strain evidence="11 12">G1</strain>
    </source>
</reference>
<dbReference type="GO" id="GO:0005524">
    <property type="term" value="F:ATP binding"/>
    <property type="evidence" value="ECO:0007669"/>
    <property type="project" value="UniProtKB-KW"/>
</dbReference>